<keyword evidence="3" id="KW-1185">Reference proteome</keyword>
<comment type="caution">
    <text evidence="2">The sequence shown here is derived from an EMBL/GenBank/DDBJ whole genome shotgun (WGS) entry which is preliminary data.</text>
</comment>
<gene>
    <name evidence="2" type="ORF">QR680_018409</name>
</gene>
<feature type="compositionally biased region" description="Polar residues" evidence="1">
    <location>
        <begin position="85"/>
        <end position="101"/>
    </location>
</feature>
<dbReference type="Proteomes" id="UP001175271">
    <property type="component" value="Unassembled WGS sequence"/>
</dbReference>
<proteinExistence type="predicted"/>
<evidence type="ECO:0000256" key="1">
    <source>
        <dbReference type="SAM" id="MobiDB-lite"/>
    </source>
</evidence>
<accession>A0AA39LQQ1</accession>
<sequence>MTTRLLSGPTTDEERRITMCCRKASKKTVSKNEPNDEKLGGSKVNDPQAFAGLVANAGTNELQSARSARNNGAKKADKDAAAEPVQSSKDAYQSIKKSAQKSTKDRSQEKMSPENTLKEVPNRMPELELQVDEKKKDPIFTNDQLL</sequence>
<evidence type="ECO:0000313" key="3">
    <source>
        <dbReference type="Proteomes" id="UP001175271"/>
    </source>
</evidence>
<reference evidence="2" key="1">
    <citation type="submission" date="2023-06" db="EMBL/GenBank/DDBJ databases">
        <title>Genomic analysis of the entomopathogenic nematode Steinernema hermaphroditum.</title>
        <authorList>
            <person name="Schwarz E.M."/>
            <person name="Heppert J.K."/>
            <person name="Baniya A."/>
            <person name="Schwartz H.T."/>
            <person name="Tan C.-H."/>
            <person name="Antoshechkin I."/>
            <person name="Sternberg P.W."/>
            <person name="Goodrich-Blair H."/>
            <person name="Dillman A.R."/>
        </authorList>
    </citation>
    <scope>NUCLEOTIDE SEQUENCE</scope>
    <source>
        <strain evidence="2">PS9179</strain>
        <tissue evidence="2">Whole animal</tissue>
    </source>
</reference>
<dbReference type="EMBL" id="JAUCMV010000004">
    <property type="protein sequence ID" value="KAK0406172.1"/>
    <property type="molecule type" value="Genomic_DNA"/>
</dbReference>
<name>A0AA39LQQ1_9BILA</name>
<feature type="region of interest" description="Disordered" evidence="1">
    <location>
        <begin position="1"/>
        <end position="146"/>
    </location>
</feature>
<evidence type="ECO:0000313" key="2">
    <source>
        <dbReference type="EMBL" id="KAK0406172.1"/>
    </source>
</evidence>
<protein>
    <submittedName>
        <fullName evidence="2">Uncharacterized protein</fullName>
    </submittedName>
</protein>
<feature type="compositionally biased region" description="Basic and acidic residues" evidence="1">
    <location>
        <begin position="102"/>
        <end position="121"/>
    </location>
</feature>
<dbReference type="AlphaFoldDB" id="A0AA39LQQ1"/>
<organism evidence="2 3">
    <name type="scientific">Steinernema hermaphroditum</name>
    <dbReference type="NCBI Taxonomy" id="289476"/>
    <lineage>
        <taxon>Eukaryota</taxon>
        <taxon>Metazoa</taxon>
        <taxon>Ecdysozoa</taxon>
        <taxon>Nematoda</taxon>
        <taxon>Chromadorea</taxon>
        <taxon>Rhabditida</taxon>
        <taxon>Tylenchina</taxon>
        <taxon>Panagrolaimomorpha</taxon>
        <taxon>Strongyloidoidea</taxon>
        <taxon>Steinernematidae</taxon>
        <taxon>Steinernema</taxon>
    </lineage>
</organism>
<feature type="compositionally biased region" description="Polar residues" evidence="1">
    <location>
        <begin position="57"/>
        <end position="70"/>
    </location>
</feature>
<feature type="compositionally biased region" description="Polar residues" evidence="1">
    <location>
        <begin position="1"/>
        <end position="10"/>
    </location>
</feature>